<reference evidence="3" key="2">
    <citation type="submission" date="2010-03" db="EMBL/GenBank/DDBJ databases">
        <title>The genome sequence of Coccidioides posadasii strain Silveira.</title>
        <authorList>
            <consortium name="The Broad Institute Genome Sequencing Center for Infectious Disease"/>
            <person name="Neafsey D."/>
            <person name="Orbach M."/>
            <person name="Henn M.R."/>
            <person name="Cole G.T."/>
            <person name="Galgiani J."/>
            <person name="Gardner M.J."/>
            <person name="Kirkland T.N."/>
            <person name="Taylor J.W."/>
            <person name="Young S.K."/>
            <person name="Zeng Q."/>
            <person name="Koehrsen M."/>
            <person name="Alvarado L."/>
            <person name="Berlin A."/>
            <person name="Borenstein D."/>
            <person name="Chapman S.B."/>
            <person name="Chen Z."/>
            <person name="Engels R."/>
            <person name="Freedman E."/>
            <person name="Gellesch M."/>
            <person name="Goldberg J."/>
            <person name="Griggs A."/>
            <person name="Gujja S."/>
            <person name="Heilman E."/>
            <person name="Heiman D."/>
            <person name="Howarth C."/>
            <person name="Jen D."/>
            <person name="Larson L."/>
            <person name="Mehta T."/>
            <person name="Neiman D."/>
            <person name="Park D."/>
            <person name="Pearson M."/>
            <person name="Richards J."/>
            <person name="Roberts A."/>
            <person name="Saif S."/>
            <person name="Shea T."/>
            <person name="Shenoy N."/>
            <person name="Sisk P."/>
            <person name="Stolte C."/>
            <person name="Sykes S."/>
            <person name="Walk T."/>
            <person name="White J."/>
            <person name="Yandava C."/>
            <person name="Haas B."/>
            <person name="Nusbaum C."/>
            <person name="Birren B."/>
        </authorList>
    </citation>
    <scope>NUCLEOTIDE SEQUENCE [LARGE SCALE GENOMIC DNA]</scope>
    <source>
        <strain evidence="3">RMSCC 757 / Silveira</strain>
    </source>
</reference>
<dbReference type="EMBL" id="GL636493">
    <property type="protein sequence ID" value="EFW18063.1"/>
    <property type="molecule type" value="Genomic_DNA"/>
</dbReference>
<dbReference type="Proteomes" id="UP000002497">
    <property type="component" value="Unassembled WGS sequence"/>
</dbReference>
<feature type="domain" description="GED" evidence="1">
    <location>
        <begin position="6"/>
        <end position="97"/>
    </location>
</feature>
<gene>
    <name evidence="2" type="ORF">CPSG_05700</name>
</gene>
<keyword evidence="3" id="KW-1185">Reference proteome</keyword>
<organism evidence="3">
    <name type="scientific">Coccidioides posadasii (strain RMSCC 757 / Silveira)</name>
    <name type="common">Valley fever fungus</name>
    <dbReference type="NCBI Taxonomy" id="443226"/>
    <lineage>
        <taxon>Eukaryota</taxon>
        <taxon>Fungi</taxon>
        <taxon>Dikarya</taxon>
        <taxon>Ascomycota</taxon>
        <taxon>Pezizomycotina</taxon>
        <taxon>Eurotiomycetes</taxon>
        <taxon>Eurotiomycetidae</taxon>
        <taxon>Onygenales</taxon>
        <taxon>Onygenaceae</taxon>
        <taxon>Coccidioides</taxon>
    </lineage>
</organism>
<dbReference type="InterPro" id="IPR020850">
    <property type="entry name" value="GED_dom"/>
</dbReference>
<reference evidence="3" key="1">
    <citation type="journal article" date="2010" name="Genome Res.">
        <title>Population genomic sequencing of Coccidioides fungi reveals recent hybridization and transposon control.</title>
        <authorList>
            <person name="Neafsey D.E."/>
            <person name="Barker B.M."/>
            <person name="Sharpton T.J."/>
            <person name="Stajich J.E."/>
            <person name="Park D.J."/>
            <person name="Whiston E."/>
            <person name="Hung C.-Y."/>
            <person name="McMahan C."/>
            <person name="White J."/>
            <person name="Sykes S."/>
            <person name="Heiman D."/>
            <person name="Young S."/>
            <person name="Zeng Q."/>
            <person name="Abouelleil A."/>
            <person name="Aftuck L."/>
            <person name="Bessette D."/>
            <person name="Brown A."/>
            <person name="FitzGerald M."/>
            <person name="Lui A."/>
            <person name="Macdonald J.P."/>
            <person name="Priest M."/>
            <person name="Orbach M.J."/>
            <person name="Galgiani J.N."/>
            <person name="Kirkland T.N."/>
            <person name="Cole G.T."/>
            <person name="Birren B.W."/>
            <person name="Henn M.R."/>
            <person name="Taylor J.W."/>
            <person name="Rounsley S.D."/>
        </authorList>
    </citation>
    <scope>NUCLEOTIDE SEQUENCE [LARGE SCALE GENOMIC DNA]</scope>
    <source>
        <strain evidence="3">RMSCC 757 / Silveira</strain>
    </source>
</reference>
<dbReference type="VEuPathDB" id="FungiDB:CPSG_05700"/>
<dbReference type="PROSITE" id="PS51388">
    <property type="entry name" value="GED"/>
    <property type="match status" value="1"/>
</dbReference>
<dbReference type="VEuPathDB" id="FungiDB:D8B26_004642"/>
<dbReference type="HOGENOM" id="CLU_1767891_0_0_1"/>
<evidence type="ECO:0000313" key="3">
    <source>
        <dbReference type="Proteomes" id="UP000002497"/>
    </source>
</evidence>
<protein>
    <recommendedName>
        <fullName evidence="1">GED domain-containing protein</fullName>
    </recommendedName>
</protein>
<dbReference type="STRING" id="443226.E9D741"/>
<dbReference type="AlphaFoldDB" id="E9D741"/>
<accession>E9D741</accession>
<proteinExistence type="predicted"/>
<evidence type="ECO:0000259" key="1">
    <source>
        <dbReference type="PROSITE" id="PS51388"/>
    </source>
</evidence>
<evidence type="ECO:0000313" key="2">
    <source>
        <dbReference type="EMBL" id="EFW18063.1"/>
    </source>
</evidence>
<name>E9D741_COCPS</name>
<sequence>MDRYAASEAICYMEAYYKVAMKTVVDNFAVLAIEQCILKKLPLIFNPEVITNLDDKTLEAIAAETTESKVERSHALEKLKFLSPALQNLKRLAFRRGGHYSDVIRVKGSIYTLPATRSVERVADGDGEIISTNPGTDGSLMVQTAAK</sequence>